<dbReference type="AlphaFoldDB" id="A0A7I7Y585"/>
<evidence type="ECO:0000256" key="1">
    <source>
        <dbReference type="SAM" id="MobiDB-lite"/>
    </source>
</evidence>
<dbReference type="Pfam" id="PF26307">
    <property type="entry name" value="LUCA"/>
    <property type="match status" value="1"/>
</dbReference>
<feature type="region of interest" description="Disordered" evidence="1">
    <location>
        <begin position="147"/>
        <end position="241"/>
    </location>
</feature>
<keyword evidence="2" id="KW-0472">Membrane</keyword>
<reference evidence="3" key="2">
    <citation type="submission" date="2020-02" db="EMBL/GenBank/DDBJ databases">
        <authorList>
            <person name="Matsumoto Y."/>
            <person name="Motooka D."/>
            <person name="Nakamura S."/>
        </authorList>
    </citation>
    <scope>NUCLEOTIDE SEQUENCE</scope>
    <source>
        <strain evidence="3">JCM 13671</strain>
    </source>
</reference>
<gene>
    <name evidence="3" type="ORF">MCNF_54040</name>
</gene>
<feature type="transmembrane region" description="Helical" evidence="2">
    <location>
        <begin position="113"/>
        <end position="136"/>
    </location>
</feature>
<dbReference type="Proteomes" id="UP000466931">
    <property type="component" value="Chromosome"/>
</dbReference>
<accession>A0A7I7Y585</accession>
<feature type="compositionally biased region" description="Acidic residues" evidence="1">
    <location>
        <begin position="161"/>
        <end position="189"/>
    </location>
</feature>
<keyword evidence="2" id="KW-0812">Transmembrane</keyword>
<evidence type="ECO:0000256" key="2">
    <source>
        <dbReference type="SAM" id="Phobius"/>
    </source>
</evidence>
<dbReference type="RefSeq" id="WP_085154360.1">
    <property type="nucleotide sequence ID" value="NZ_AP022612.1"/>
</dbReference>
<reference evidence="3" key="1">
    <citation type="journal article" date="2019" name="Emerg. Microbes Infect.">
        <title>Comprehensive subspecies identification of 175 nontuberculous mycobacteria species based on 7547 genomic profiles.</title>
        <authorList>
            <person name="Matsumoto Y."/>
            <person name="Kinjo T."/>
            <person name="Motooka D."/>
            <person name="Nabeya D."/>
            <person name="Jung N."/>
            <person name="Uechi K."/>
            <person name="Horii T."/>
            <person name="Iida T."/>
            <person name="Fujita J."/>
            <person name="Nakamura S."/>
        </authorList>
    </citation>
    <scope>NUCLEOTIDE SEQUENCE [LARGE SCALE GENOMIC DNA]</scope>
    <source>
        <strain evidence="3">JCM 13671</strain>
    </source>
</reference>
<keyword evidence="2" id="KW-1133">Transmembrane helix</keyword>
<feature type="compositionally biased region" description="Acidic residues" evidence="1">
    <location>
        <begin position="206"/>
        <end position="219"/>
    </location>
</feature>
<dbReference type="EMBL" id="AP022612">
    <property type="protein sequence ID" value="BBZ36799.1"/>
    <property type="molecule type" value="Genomic_DNA"/>
</dbReference>
<proteinExistence type="predicted"/>
<feature type="transmembrane region" description="Helical" evidence="2">
    <location>
        <begin position="12"/>
        <end position="30"/>
    </location>
</feature>
<feature type="transmembrane region" description="Helical" evidence="2">
    <location>
        <begin position="42"/>
        <end position="64"/>
    </location>
</feature>
<name>A0A7I7Y585_9MYCO</name>
<dbReference type="InterPro" id="IPR058689">
    <property type="entry name" value="LUCA"/>
</dbReference>
<protein>
    <submittedName>
        <fullName evidence="3">Uncharacterized protein</fullName>
    </submittedName>
</protein>
<evidence type="ECO:0000313" key="4">
    <source>
        <dbReference type="Proteomes" id="UP000466931"/>
    </source>
</evidence>
<evidence type="ECO:0000313" key="3">
    <source>
        <dbReference type="EMBL" id="BBZ36799.1"/>
    </source>
</evidence>
<dbReference type="OrthoDB" id="4726219at2"/>
<organism evidence="3 4">
    <name type="scientific">Mycolicibacterium confluentis</name>
    <dbReference type="NCBI Taxonomy" id="28047"/>
    <lineage>
        <taxon>Bacteria</taxon>
        <taxon>Bacillati</taxon>
        <taxon>Actinomycetota</taxon>
        <taxon>Actinomycetes</taxon>
        <taxon>Mycobacteriales</taxon>
        <taxon>Mycobacteriaceae</taxon>
        <taxon>Mycolicibacterium</taxon>
    </lineage>
</organism>
<sequence>MRRGIAVTWHSLAFLAAAVLYFIFVLPRWWELLGTWPHGVGTAGRIVTGLVLASAAIPVVLTYVKTSRPEFGVPKLALALRVWSIVGHVAAATLIIGTAIAEIWLDLDSFGRGLFAIYGAAAALALLGATAFHLAYAAELPPPAPKPLKLEHKSASAPAEDAGDGADDSVVADESADVADAADDAEETVADTNAADAPEDAAGTEVADEPADDSADEDSSAPVSKRGLRNRRPSKNADAKN</sequence>
<feature type="transmembrane region" description="Helical" evidence="2">
    <location>
        <begin position="76"/>
        <end position="101"/>
    </location>
</feature>
<keyword evidence="4" id="KW-1185">Reference proteome</keyword>